<keyword evidence="4 12" id="KW-0328">Glycosyltransferase</keyword>
<evidence type="ECO:0000256" key="12">
    <source>
        <dbReference type="RuleBase" id="RU367136"/>
    </source>
</evidence>
<dbReference type="Proteomes" id="UP001355207">
    <property type="component" value="Chromosome 2"/>
</dbReference>
<comment type="function">
    <text evidence="1 12">Mannosylates Man(2)GlcNAc(2)-dolichol diphosphate and Man(1)GlcNAc(2)-dolichol diphosphate to form Man(3)GlcNAc(2)-dolichol diphosphate.</text>
</comment>
<evidence type="ECO:0000259" key="13">
    <source>
        <dbReference type="Pfam" id="PF00534"/>
    </source>
</evidence>
<keyword evidence="5 12" id="KW-0808">Transferase</keyword>
<dbReference type="GeneID" id="91092540"/>
<evidence type="ECO:0000256" key="11">
    <source>
        <dbReference type="ARBA" id="ARBA00045104"/>
    </source>
</evidence>
<dbReference type="EC" id="2.4.1.132" evidence="12"/>
<feature type="domain" description="Glycosyltransferase subfamily 4-like N-terminal" evidence="14">
    <location>
        <begin position="22"/>
        <end position="244"/>
    </location>
</feature>
<evidence type="ECO:0000256" key="4">
    <source>
        <dbReference type="ARBA" id="ARBA00022676"/>
    </source>
</evidence>
<feature type="domain" description="Glycosyl transferase family 1" evidence="13">
    <location>
        <begin position="263"/>
        <end position="471"/>
    </location>
</feature>
<evidence type="ECO:0000256" key="10">
    <source>
        <dbReference type="ARBA" id="ARBA00045103"/>
    </source>
</evidence>
<reference evidence="15 16" key="1">
    <citation type="submission" date="2024-01" db="EMBL/GenBank/DDBJ databases">
        <title>Comparative genomics of Cryptococcus and Kwoniella reveals pathogenesis evolution and contrasting modes of karyotype evolution via chromosome fusion or intercentromeric recombination.</title>
        <authorList>
            <person name="Coelho M.A."/>
            <person name="David-Palma M."/>
            <person name="Shea T."/>
            <person name="Bowers K."/>
            <person name="McGinley-Smith S."/>
            <person name="Mohammad A.W."/>
            <person name="Gnirke A."/>
            <person name="Yurkov A.M."/>
            <person name="Nowrousian M."/>
            <person name="Sun S."/>
            <person name="Cuomo C.A."/>
            <person name="Heitman J."/>
        </authorList>
    </citation>
    <scope>NUCLEOTIDE SEQUENCE [LARGE SCALE GENOMIC DNA]</scope>
    <source>
        <strain evidence="15 16">CBS 6074</strain>
    </source>
</reference>
<dbReference type="InterPro" id="IPR028098">
    <property type="entry name" value="Glyco_trans_4-like_N"/>
</dbReference>
<comment type="similarity">
    <text evidence="12">Belongs to the glycosyltransferase group 1 family.</text>
</comment>
<dbReference type="EMBL" id="CP144099">
    <property type="protein sequence ID" value="WWC86987.1"/>
    <property type="molecule type" value="Genomic_DNA"/>
</dbReference>
<dbReference type="SUPFAM" id="SSF53756">
    <property type="entry name" value="UDP-Glycosyltransferase/glycogen phosphorylase"/>
    <property type="match status" value="1"/>
</dbReference>
<dbReference type="EC" id="2.4.1.257" evidence="12"/>
<dbReference type="GO" id="GO:0102704">
    <property type="term" value="F:GDP-Man:Man(2)GlcNAc(2)-PP-Dol alpha-1,6-mannosyltransferase activity"/>
    <property type="evidence" value="ECO:0007669"/>
    <property type="project" value="UniProtKB-UniRule"/>
</dbReference>
<dbReference type="Pfam" id="PF13439">
    <property type="entry name" value="Glyco_transf_4"/>
    <property type="match status" value="1"/>
</dbReference>
<comment type="pathway">
    <text evidence="3 12">Protein modification; protein glycosylation.</text>
</comment>
<dbReference type="InterPro" id="IPR027054">
    <property type="entry name" value="ALG2"/>
</dbReference>
<dbReference type="Gene3D" id="3.40.50.2000">
    <property type="entry name" value="Glycogen Phosphorylase B"/>
    <property type="match status" value="2"/>
</dbReference>
<feature type="transmembrane region" description="Helical" evidence="12">
    <location>
        <begin position="505"/>
        <end position="528"/>
    </location>
</feature>
<evidence type="ECO:0000313" key="15">
    <source>
        <dbReference type="EMBL" id="WWC86987.1"/>
    </source>
</evidence>
<gene>
    <name evidence="15" type="ORF">L201_001868</name>
</gene>
<proteinExistence type="inferred from homology"/>
<keyword evidence="6 12" id="KW-0812">Transmembrane</keyword>
<organism evidence="15 16">
    <name type="scientific">Kwoniella dendrophila CBS 6074</name>
    <dbReference type="NCBI Taxonomy" id="1295534"/>
    <lineage>
        <taxon>Eukaryota</taxon>
        <taxon>Fungi</taxon>
        <taxon>Dikarya</taxon>
        <taxon>Basidiomycota</taxon>
        <taxon>Agaricomycotina</taxon>
        <taxon>Tremellomycetes</taxon>
        <taxon>Tremellales</taxon>
        <taxon>Cryptococcaceae</taxon>
        <taxon>Kwoniella</taxon>
    </lineage>
</organism>
<keyword evidence="8 12" id="KW-1133">Transmembrane helix</keyword>
<dbReference type="Pfam" id="PF00534">
    <property type="entry name" value="Glycos_transf_1"/>
    <property type="match status" value="1"/>
</dbReference>
<evidence type="ECO:0000256" key="8">
    <source>
        <dbReference type="ARBA" id="ARBA00022989"/>
    </source>
</evidence>
<comment type="catalytic activity">
    <reaction evidence="10 12">
        <text>a beta-D-Man-(1-&gt;4)-beta-D-GlcNAc-(1-&gt;4)-alpha-D-GlcNAc-diphospho-di-trans,poly-cis-dolichol + GDP-alpha-D-mannose = an alpha-D-Man-(1-&gt;3)-beta-D-Man-(1-&gt;4)-beta-D-GlcNAc-(1-&gt;4)-alpha-D-GlcNAc-diphospho-di-trans,poly-cis-dolichol + GDP + H(+)</text>
        <dbReference type="Rhea" id="RHEA:29515"/>
        <dbReference type="Rhea" id="RHEA-COMP:19511"/>
        <dbReference type="Rhea" id="RHEA-COMP:19513"/>
        <dbReference type="ChEBI" id="CHEBI:15378"/>
        <dbReference type="ChEBI" id="CHEBI:57527"/>
        <dbReference type="ChEBI" id="CHEBI:58189"/>
        <dbReference type="ChEBI" id="CHEBI:58472"/>
        <dbReference type="ChEBI" id="CHEBI:132510"/>
        <dbReference type="EC" id="2.4.1.132"/>
    </reaction>
    <physiologicalReaction direction="left-to-right" evidence="10 12">
        <dbReference type="Rhea" id="RHEA:29516"/>
    </physiologicalReaction>
</comment>
<dbReference type="GO" id="GO:0005789">
    <property type="term" value="C:endoplasmic reticulum membrane"/>
    <property type="evidence" value="ECO:0007669"/>
    <property type="project" value="UniProtKB-SubCell"/>
</dbReference>
<dbReference type="AlphaFoldDB" id="A0AAX4JNP2"/>
<evidence type="ECO:0000256" key="5">
    <source>
        <dbReference type="ARBA" id="ARBA00022679"/>
    </source>
</evidence>
<evidence type="ECO:0000313" key="16">
    <source>
        <dbReference type="Proteomes" id="UP001355207"/>
    </source>
</evidence>
<evidence type="ECO:0000256" key="6">
    <source>
        <dbReference type="ARBA" id="ARBA00022692"/>
    </source>
</evidence>
<keyword evidence="7 12" id="KW-0256">Endoplasmic reticulum</keyword>
<feature type="transmembrane region" description="Helical" evidence="12">
    <location>
        <begin position="81"/>
        <end position="105"/>
    </location>
</feature>
<keyword evidence="16" id="KW-1185">Reference proteome</keyword>
<comment type="subcellular location">
    <subcellularLocation>
        <location evidence="2 12">Endoplasmic reticulum membrane</location>
    </subcellularLocation>
</comment>
<evidence type="ECO:0000256" key="3">
    <source>
        <dbReference type="ARBA" id="ARBA00004922"/>
    </source>
</evidence>
<protein>
    <recommendedName>
        <fullName evidence="12">Alpha-1,3/1,6-mannosyltransferase ALG2</fullName>
        <ecNumber evidence="12">2.4.1.132</ecNumber>
        <ecNumber evidence="12">2.4.1.257</ecNumber>
    </recommendedName>
    <alternativeName>
        <fullName evidence="12">GDP-Man:Man(1)GlcNAc(2)-PP-Dol alpha-1,3-mannosyltransferase</fullName>
    </alternativeName>
</protein>
<evidence type="ECO:0000256" key="9">
    <source>
        <dbReference type="ARBA" id="ARBA00023136"/>
    </source>
</evidence>
<evidence type="ECO:0000256" key="2">
    <source>
        <dbReference type="ARBA" id="ARBA00004586"/>
    </source>
</evidence>
<name>A0AAX4JNP2_9TREE</name>
<evidence type="ECO:0000259" key="14">
    <source>
        <dbReference type="Pfam" id="PF13439"/>
    </source>
</evidence>
<keyword evidence="9 12" id="KW-0472">Membrane</keyword>
<dbReference type="RefSeq" id="XP_066073750.1">
    <property type="nucleotide sequence ID" value="XM_066217653.1"/>
</dbReference>
<sequence>MAPPVKQPEKLRIGFIHPDLGIGGAERLVVDAAVSLQNLGHEVVMFTSRHDPKRCFEETRDGTLKVHVLGSSLPRTFTKKYPLTIIFSILRSLLLSFLLVMSIMWPEPSSFFNPLAPLKHFDVFIIDQQSISIPFLKLFTGTRILFYCHFPDKLLSGGWELDIDKKSDSTDETKQLMQRSTGKSGVSLLKRIYRYPIDKLEEFTTGQADIVLSNSKFTSRIYARAFPSLAKRPPRVVYPCIDINAYQPPSASNQKGKGKAKSDPEIELISSERPTFISFNRFEAKKNVALAIKAFAKLRDDALIPDDEFENLRMVLGGGYDKDEIDNKETLASLQKLCGELHLRHHTISSSSTDRSIEPPLENTQILFILNFSNNQRTHLLTSENTRGLLYTPSNEHFGIVPIEAMSCGLPVLAVNSGGPTETIIDFKQSPEVGTGLLVSPNEDEWSKSLAFLYNLSTDDREQISKSARNRVENQFSLNTLGKELELACRDAYAKGDIHQSIGDIFIWVSAALIAVSAVGIAFVVFVINDHEAYTLNI</sequence>
<accession>A0AAX4JNP2</accession>
<comment type="catalytic activity">
    <reaction evidence="11 12">
        <text>an alpha-D-Man-(1-&gt;3)-beta-D-Man-(1-&gt;4)-beta-D-GlcNAc-(1-&gt;4)-alpha-D-GlcNAc-diphospho-di-trans,poly-cis-dolichol + GDP-alpha-D-mannose = an alpha-D-Man-(1-&gt;3)-[alpha-D-Man-(1-&gt;6)]-beta-D-Man-(1-&gt;4)-beta-D-GlcNAc-(1-&gt;4)-alpha-D-GlcNAc-diphospho-di-trans,poly-cis-dolichol + GDP + H(+)</text>
        <dbReference type="Rhea" id="RHEA:29519"/>
        <dbReference type="Rhea" id="RHEA-COMP:19513"/>
        <dbReference type="Rhea" id="RHEA-COMP:19515"/>
        <dbReference type="ChEBI" id="CHEBI:15378"/>
        <dbReference type="ChEBI" id="CHEBI:57527"/>
        <dbReference type="ChEBI" id="CHEBI:58189"/>
        <dbReference type="ChEBI" id="CHEBI:132510"/>
        <dbReference type="ChEBI" id="CHEBI:132511"/>
        <dbReference type="EC" id="2.4.1.257"/>
    </reaction>
    <physiologicalReaction direction="left-to-right" evidence="11 12">
        <dbReference type="Rhea" id="RHEA:29520"/>
    </physiologicalReaction>
</comment>
<dbReference type="InterPro" id="IPR001296">
    <property type="entry name" value="Glyco_trans_1"/>
</dbReference>
<dbReference type="PANTHER" id="PTHR45918:SF1">
    <property type="entry name" value="ALPHA-1,3_1,6-MANNOSYLTRANSFERASE ALG2"/>
    <property type="match status" value="1"/>
</dbReference>
<evidence type="ECO:0000256" key="7">
    <source>
        <dbReference type="ARBA" id="ARBA00022824"/>
    </source>
</evidence>
<evidence type="ECO:0000256" key="1">
    <source>
        <dbReference type="ARBA" id="ARBA00003142"/>
    </source>
</evidence>
<dbReference type="GO" id="GO:0004378">
    <property type="term" value="F:GDP-Man:Man(1)GlcNAc(2)-PP-Dol alpha-1,3-mannosyltransferase activity"/>
    <property type="evidence" value="ECO:0007669"/>
    <property type="project" value="UniProtKB-UniRule"/>
</dbReference>
<dbReference type="PANTHER" id="PTHR45918">
    <property type="entry name" value="ALPHA-1,3/1,6-MANNOSYLTRANSFERASE ALG2"/>
    <property type="match status" value="1"/>
</dbReference>